<reference evidence="2 3" key="1">
    <citation type="submission" date="2018-03" db="EMBL/GenBank/DDBJ databases">
        <title>Genomic Encyclopedia of Type Strains, Phase III (KMG-III): the genomes of soil and plant-associated and newly described type strains.</title>
        <authorList>
            <person name="Whitman W."/>
        </authorList>
    </citation>
    <scope>NUCLEOTIDE SEQUENCE [LARGE SCALE GENOMIC DNA]</scope>
    <source>
        <strain evidence="2 3">CGMCC 4.7104</strain>
    </source>
</reference>
<dbReference type="Gene3D" id="3.10.310.10">
    <property type="entry name" value="Diaminopimelate Epimerase, Chain A, domain 1"/>
    <property type="match status" value="2"/>
</dbReference>
<evidence type="ECO:0000256" key="1">
    <source>
        <dbReference type="ARBA" id="ARBA00007529"/>
    </source>
</evidence>
<dbReference type="AlphaFoldDB" id="A0A2T0M5Q9"/>
<sequence>MSTPITGPITGPITTVDYHTAGEPFRIVTGGVPEIAGSDVLARRSTAMAELDDVRRLLCHEPRGHADMYGCFLVPPDDPGARFGALFWHKDGFSTACGHGTIALGVYAVREGLVEAAPDSVTEVVVDVPSGRVKARVRTSGGRVESVTFVNVPSYVVARGVPVAGTTVDVAYGGAIYASLPASAVGLSVEPHHLDALIGHARRIKAELAAHPAARHPDDERLSGVYGVIFHDELPDDGGDGGGGGDGGVRRQRNVTVFADGEVDRSPCGSGTAARMALLHDEGKTGELIHLSIVGSVFTARVAEETDRGVVVEIDGMAYRTGRHTFELDPADPFPTGFTLR</sequence>
<dbReference type="InterPro" id="IPR008794">
    <property type="entry name" value="Pro_racemase_fam"/>
</dbReference>
<dbReference type="EMBL" id="PVNG01000030">
    <property type="protein sequence ID" value="PRX52810.1"/>
    <property type="molecule type" value="Genomic_DNA"/>
</dbReference>
<evidence type="ECO:0000313" key="2">
    <source>
        <dbReference type="EMBL" id="PRX52810.1"/>
    </source>
</evidence>
<dbReference type="SUPFAM" id="SSF54506">
    <property type="entry name" value="Diaminopimelate epimerase-like"/>
    <property type="match status" value="1"/>
</dbReference>
<dbReference type="SFLD" id="SFLDS00028">
    <property type="entry name" value="Proline_Racemase"/>
    <property type="match status" value="1"/>
</dbReference>
<dbReference type="PANTHER" id="PTHR33442">
    <property type="entry name" value="TRANS-3-HYDROXY-L-PROLINE DEHYDRATASE"/>
    <property type="match status" value="1"/>
</dbReference>
<dbReference type="Pfam" id="PF05544">
    <property type="entry name" value="Pro_racemase"/>
    <property type="match status" value="1"/>
</dbReference>
<comment type="similarity">
    <text evidence="1">Belongs to the proline racemase family.</text>
</comment>
<accession>A0A2T0M5Q9</accession>
<gene>
    <name evidence="2" type="ORF">B0I32_13085</name>
</gene>
<evidence type="ECO:0000313" key="3">
    <source>
        <dbReference type="Proteomes" id="UP000238312"/>
    </source>
</evidence>
<dbReference type="FunFam" id="3.10.310.10:FF:000003">
    <property type="entry name" value="Proline racemase"/>
    <property type="match status" value="1"/>
</dbReference>
<dbReference type="PIRSF" id="PIRSF029792">
    <property type="entry name" value="Pro_racemase"/>
    <property type="match status" value="1"/>
</dbReference>
<organism evidence="2 3">
    <name type="scientific">Nonomuraea fuscirosea</name>
    <dbReference type="NCBI Taxonomy" id="1291556"/>
    <lineage>
        <taxon>Bacteria</taxon>
        <taxon>Bacillati</taxon>
        <taxon>Actinomycetota</taxon>
        <taxon>Actinomycetes</taxon>
        <taxon>Streptosporangiales</taxon>
        <taxon>Streptosporangiaceae</taxon>
        <taxon>Nonomuraea</taxon>
    </lineage>
</organism>
<dbReference type="Proteomes" id="UP000238312">
    <property type="component" value="Unassembled WGS sequence"/>
</dbReference>
<proteinExistence type="inferred from homology"/>
<dbReference type="GO" id="GO:0016836">
    <property type="term" value="F:hydro-lyase activity"/>
    <property type="evidence" value="ECO:0007669"/>
    <property type="project" value="TreeGrafter"/>
</dbReference>
<dbReference type="RefSeq" id="WP_106251483.1">
    <property type="nucleotide sequence ID" value="NZ_PVNG01000030.1"/>
</dbReference>
<protein>
    <submittedName>
        <fullName evidence="2">Proline racemase</fullName>
    </submittedName>
</protein>
<keyword evidence="3" id="KW-1185">Reference proteome</keyword>
<name>A0A2T0M5Q9_9ACTN</name>
<dbReference type="OrthoDB" id="181267at2"/>
<dbReference type="PANTHER" id="PTHR33442:SF1">
    <property type="entry name" value="TRANS-3-HYDROXY-L-PROLINE DEHYDRATASE"/>
    <property type="match status" value="1"/>
</dbReference>
<comment type="caution">
    <text evidence="2">The sequence shown here is derived from an EMBL/GenBank/DDBJ whole genome shotgun (WGS) entry which is preliminary data.</text>
</comment>